<reference evidence="1 2" key="1">
    <citation type="submission" date="2022-11" db="EMBL/GenBank/DDBJ databases">
        <authorList>
            <person name="Siebert D."/>
            <person name="Busche T."/>
            <person name="Saydam E."/>
            <person name="Kalinowski J."/>
            <person name="Ruckert C."/>
            <person name="Blombach B."/>
        </authorList>
    </citation>
    <scope>NUCLEOTIDE SEQUENCE [LARGE SCALE GENOMIC DNA]</scope>
    <source>
        <strain evidence="1 2">DSM 1083</strain>
    </source>
</reference>
<sequence length="79" mass="8511">MVSEAVAPVRRPGEDKVIAGAMRLPEILLASLTALAAAGEVEQACRLAGQACVMLRASDPAASRRFDVLLHRLTRKLDW</sequence>
<keyword evidence="2" id="KW-1185">Reference proteome</keyword>
<accession>A0ABY8BV52</accession>
<evidence type="ECO:0000313" key="1">
    <source>
        <dbReference type="EMBL" id="WEF52287.1"/>
    </source>
</evidence>
<evidence type="ECO:0000313" key="2">
    <source>
        <dbReference type="Proteomes" id="UP001213907"/>
    </source>
</evidence>
<name>A0ABY8BV52_AFICR</name>
<dbReference type="RefSeq" id="WP_275247848.1">
    <property type="nucleotide sequence ID" value="NZ_BAABDX010000001.1"/>
</dbReference>
<organism evidence="1 2">
    <name type="scientific">Afipia carboxydohydrogena</name>
    <name type="common">Pseudomonas carboxydohydrogena</name>
    <dbReference type="NCBI Taxonomy" id="290"/>
    <lineage>
        <taxon>Bacteria</taxon>
        <taxon>Pseudomonadati</taxon>
        <taxon>Pseudomonadota</taxon>
        <taxon>Alphaproteobacteria</taxon>
        <taxon>Hyphomicrobiales</taxon>
        <taxon>Nitrobacteraceae</taxon>
        <taxon>Afipia</taxon>
    </lineage>
</organism>
<proteinExistence type="predicted"/>
<dbReference type="Proteomes" id="UP001213907">
    <property type="component" value="Chromosome"/>
</dbReference>
<gene>
    <name evidence="1" type="ORF">AFIC_000767</name>
</gene>
<dbReference type="EMBL" id="CP113162">
    <property type="protein sequence ID" value="WEF52287.1"/>
    <property type="molecule type" value="Genomic_DNA"/>
</dbReference>
<protein>
    <submittedName>
        <fullName evidence="1">Uncharacterized protein</fullName>
    </submittedName>
</protein>